<name>A0A2P5HG34_DIAHE</name>
<feature type="domain" description="DUF302" evidence="2">
    <location>
        <begin position="76"/>
        <end position="126"/>
    </location>
</feature>
<dbReference type="OrthoDB" id="5190258at2759"/>
<keyword evidence="1" id="KW-0732">Signal</keyword>
<comment type="caution">
    <text evidence="3">The sequence shown here is derived from an EMBL/GenBank/DDBJ whole genome shotgun (WGS) entry which is preliminary data.</text>
</comment>
<evidence type="ECO:0000256" key="1">
    <source>
        <dbReference type="SAM" id="SignalP"/>
    </source>
</evidence>
<proteinExistence type="predicted"/>
<dbReference type="AlphaFoldDB" id="A0A2P5HG34"/>
<dbReference type="SUPFAM" id="SSF103247">
    <property type="entry name" value="TT1751-like"/>
    <property type="match status" value="1"/>
</dbReference>
<organism evidence="3 4">
    <name type="scientific">Diaporthe helianthi</name>
    <dbReference type="NCBI Taxonomy" id="158607"/>
    <lineage>
        <taxon>Eukaryota</taxon>
        <taxon>Fungi</taxon>
        <taxon>Dikarya</taxon>
        <taxon>Ascomycota</taxon>
        <taxon>Pezizomycotina</taxon>
        <taxon>Sordariomycetes</taxon>
        <taxon>Sordariomycetidae</taxon>
        <taxon>Diaporthales</taxon>
        <taxon>Diaporthaceae</taxon>
        <taxon>Diaporthe</taxon>
    </lineage>
</organism>
<accession>A0A2P5HG34</accession>
<dbReference type="InterPro" id="IPR005180">
    <property type="entry name" value="DUF302"/>
</dbReference>
<evidence type="ECO:0000313" key="4">
    <source>
        <dbReference type="Proteomes" id="UP000094444"/>
    </source>
</evidence>
<keyword evidence="4" id="KW-1185">Reference proteome</keyword>
<reference evidence="3" key="1">
    <citation type="submission" date="2017-09" db="EMBL/GenBank/DDBJ databases">
        <title>Polyketide synthases of a Diaporthe helianthi virulent isolate.</title>
        <authorList>
            <person name="Baroncelli R."/>
        </authorList>
    </citation>
    <scope>NUCLEOTIDE SEQUENCE [LARGE SCALE GENOMIC DNA]</scope>
    <source>
        <strain evidence="3">7/96</strain>
    </source>
</reference>
<dbReference type="InterPro" id="IPR035923">
    <property type="entry name" value="TT1751-like_sf"/>
</dbReference>
<evidence type="ECO:0000313" key="3">
    <source>
        <dbReference type="EMBL" id="POS69212.1"/>
    </source>
</evidence>
<protein>
    <recommendedName>
        <fullName evidence="2">DUF302 domain-containing protein</fullName>
    </recommendedName>
</protein>
<feature type="signal peptide" evidence="1">
    <location>
        <begin position="1"/>
        <end position="27"/>
    </location>
</feature>
<dbReference type="EMBL" id="MAVT02002544">
    <property type="protein sequence ID" value="POS69212.1"/>
    <property type="molecule type" value="Genomic_DNA"/>
</dbReference>
<dbReference type="Proteomes" id="UP000094444">
    <property type="component" value="Unassembled WGS sequence"/>
</dbReference>
<sequence>MHAGGLGPSAAWLSLACLASLCQTISAHHPAQHTKVVTIEHMTIISRRTFEDTRLPVLNNFIVPPRNFGNLLSTLNKTEKAVQYEIGNPYTAARMIFHELGVALYAPIRVLLREEKGVAMFEYDRPRSTLGQFGNNMVNEIARELDRNLTALLMDAAGW</sequence>
<dbReference type="CDD" id="cd14797">
    <property type="entry name" value="DUF302"/>
    <property type="match status" value="1"/>
</dbReference>
<gene>
    <name evidence="3" type="ORF">DHEL01_v212393</name>
</gene>
<dbReference type="Pfam" id="PF03625">
    <property type="entry name" value="DUF302"/>
    <property type="match status" value="1"/>
</dbReference>
<evidence type="ECO:0000259" key="2">
    <source>
        <dbReference type="Pfam" id="PF03625"/>
    </source>
</evidence>
<feature type="chain" id="PRO_5015174819" description="DUF302 domain-containing protein" evidence="1">
    <location>
        <begin position="28"/>
        <end position="159"/>
    </location>
</feature>
<dbReference type="Gene3D" id="3.30.310.70">
    <property type="entry name" value="TT1751-like domain"/>
    <property type="match status" value="1"/>
</dbReference>
<dbReference type="InParanoid" id="A0A2P5HG34"/>